<dbReference type="FunFam" id="3.40.50.1240:FF:000094">
    <property type="entry name" value="Acid phosphatase 1, isoform B"/>
    <property type="match status" value="1"/>
</dbReference>
<keyword evidence="8" id="KW-0472">Membrane</keyword>
<gene>
    <name evidence="10" type="primary">LOC117142543</name>
</gene>
<keyword evidence="8" id="KW-0812">Transmembrane</keyword>
<protein>
    <recommendedName>
        <fullName evidence="3">acid phosphatase</fullName>
        <ecNumber evidence="3">3.1.3.2</ecNumber>
    </recommendedName>
</protein>
<dbReference type="PROSITE" id="PS00616">
    <property type="entry name" value="HIS_ACID_PHOSPHAT_1"/>
    <property type="match status" value="1"/>
</dbReference>
<organism evidence="9 10">
    <name type="scientific">Drosophila mauritiana</name>
    <name type="common">Fruit fly</name>
    <dbReference type="NCBI Taxonomy" id="7226"/>
    <lineage>
        <taxon>Eukaryota</taxon>
        <taxon>Metazoa</taxon>
        <taxon>Ecdysozoa</taxon>
        <taxon>Arthropoda</taxon>
        <taxon>Hexapoda</taxon>
        <taxon>Insecta</taxon>
        <taxon>Pterygota</taxon>
        <taxon>Neoptera</taxon>
        <taxon>Endopterygota</taxon>
        <taxon>Diptera</taxon>
        <taxon>Brachycera</taxon>
        <taxon>Muscomorpha</taxon>
        <taxon>Ephydroidea</taxon>
        <taxon>Drosophilidae</taxon>
        <taxon>Drosophila</taxon>
        <taxon>Sophophora</taxon>
    </lineage>
</organism>
<evidence type="ECO:0000256" key="8">
    <source>
        <dbReference type="SAM" id="Phobius"/>
    </source>
</evidence>
<evidence type="ECO:0000256" key="4">
    <source>
        <dbReference type="ARBA" id="ARBA00022729"/>
    </source>
</evidence>
<evidence type="ECO:0000256" key="5">
    <source>
        <dbReference type="ARBA" id="ARBA00022801"/>
    </source>
</evidence>
<keyword evidence="8" id="KW-1133">Transmembrane helix</keyword>
<dbReference type="EC" id="3.1.3.2" evidence="3"/>
<evidence type="ECO:0000256" key="3">
    <source>
        <dbReference type="ARBA" id="ARBA00012646"/>
    </source>
</evidence>
<comment type="similarity">
    <text evidence="2">Belongs to the histidine acid phosphatase family.</text>
</comment>
<dbReference type="InterPro" id="IPR033379">
    <property type="entry name" value="Acid_Pase_AS"/>
</dbReference>
<evidence type="ECO:0000256" key="6">
    <source>
        <dbReference type="ARBA" id="ARBA00023157"/>
    </source>
</evidence>
<dbReference type="RefSeq" id="XP_033162482.1">
    <property type="nucleotide sequence ID" value="XM_033306591.1"/>
</dbReference>
<accession>A0A6P8JZM0</accession>
<sequence>MFSRSRCGSLVTSVALKMWNHPSQRWLILICVICLLSFALANSLHGYANAEGHPVEISATLPGQLKFVHVIYRHGDRTPVDPYPTDPWGDRKFWPTGWGDLTNLGKQEHYDLGKWLRNRYSNLLPPLYSKENIYVQSTDVDRTLMSAQSNLAGLYEPQGEDIWNTDINWQPIPIHTSPERVDSILAAKAPCPAYDYELASLESSPEFKALTEKHRNLFAYLSEKGGRPVKTFIDAQYLNNTLFIENLYNMTLPEWTKKVYGREELTYVANFAFAISSYTRKLARLKAGPLLKDIFQRFKEKSSGSLKPDRSMWVYSAHDTTVASVLNALKLFELHSPPYTACIMMELRVDETNTPLVSIFYKNTTAEPLPLDIPGCGPSCPLAKLVNIYEDVLPVDWERECKLSTMMMTYEEANLGTATGILILIVIALLFASYGLMIYYRRRNYKLYTSYSQMA</sequence>
<dbReference type="InterPro" id="IPR050645">
    <property type="entry name" value="Histidine_acid_phosphatase"/>
</dbReference>
<evidence type="ECO:0000313" key="10">
    <source>
        <dbReference type="RefSeq" id="XP_033162482.1"/>
    </source>
</evidence>
<dbReference type="SUPFAM" id="SSF53254">
    <property type="entry name" value="Phosphoglycerate mutase-like"/>
    <property type="match status" value="1"/>
</dbReference>
<keyword evidence="5" id="KW-0378">Hydrolase</keyword>
<dbReference type="CDD" id="cd07061">
    <property type="entry name" value="HP_HAP_like"/>
    <property type="match status" value="1"/>
</dbReference>
<evidence type="ECO:0000313" key="9">
    <source>
        <dbReference type="Proteomes" id="UP000515162"/>
    </source>
</evidence>
<keyword evidence="4" id="KW-0732">Signal</keyword>
<evidence type="ECO:0000256" key="2">
    <source>
        <dbReference type="ARBA" id="ARBA00005375"/>
    </source>
</evidence>
<comment type="catalytic activity">
    <reaction evidence="1">
        <text>a phosphate monoester + H2O = an alcohol + phosphate</text>
        <dbReference type="Rhea" id="RHEA:15017"/>
        <dbReference type="ChEBI" id="CHEBI:15377"/>
        <dbReference type="ChEBI" id="CHEBI:30879"/>
        <dbReference type="ChEBI" id="CHEBI:43474"/>
        <dbReference type="ChEBI" id="CHEBI:67140"/>
        <dbReference type="EC" id="3.1.3.2"/>
    </reaction>
</comment>
<keyword evidence="6" id="KW-1015">Disulfide bond</keyword>
<dbReference type="Proteomes" id="UP000515162">
    <property type="component" value="Chromosome 3R"/>
</dbReference>
<dbReference type="InterPro" id="IPR000560">
    <property type="entry name" value="His_Pase_clade-2"/>
</dbReference>
<evidence type="ECO:0000256" key="7">
    <source>
        <dbReference type="ARBA" id="ARBA00023180"/>
    </source>
</evidence>
<keyword evidence="7" id="KW-0325">Glycoprotein</keyword>
<dbReference type="Gene3D" id="3.40.50.1240">
    <property type="entry name" value="Phosphoglycerate mutase-like"/>
    <property type="match status" value="1"/>
</dbReference>
<reference evidence="10" key="1">
    <citation type="submission" date="2025-08" db="UniProtKB">
        <authorList>
            <consortium name="RefSeq"/>
        </authorList>
    </citation>
    <scope>IDENTIFICATION</scope>
    <source>
        <strain evidence="10">Mau12</strain>
        <tissue evidence="10">Whole Body</tissue>
    </source>
</reference>
<dbReference type="InterPro" id="IPR029033">
    <property type="entry name" value="His_PPase_superfam"/>
</dbReference>
<dbReference type="PANTHER" id="PTHR11567:SF211">
    <property type="entry name" value="PROSTATIC ACID PHOSPHATASE"/>
    <property type="match status" value="1"/>
</dbReference>
<name>A0A6P8JZM0_DROMA</name>
<dbReference type="AlphaFoldDB" id="A0A6P8JZM0"/>
<dbReference type="Pfam" id="PF00328">
    <property type="entry name" value="His_Phos_2"/>
    <property type="match status" value="1"/>
</dbReference>
<feature type="transmembrane region" description="Helical" evidence="8">
    <location>
        <begin position="415"/>
        <end position="440"/>
    </location>
</feature>
<dbReference type="GO" id="GO:0003993">
    <property type="term" value="F:acid phosphatase activity"/>
    <property type="evidence" value="ECO:0007669"/>
    <property type="project" value="UniProtKB-EC"/>
</dbReference>
<evidence type="ECO:0000256" key="1">
    <source>
        <dbReference type="ARBA" id="ARBA00000032"/>
    </source>
</evidence>
<proteinExistence type="inferred from homology"/>
<keyword evidence="9" id="KW-1185">Reference proteome</keyword>
<dbReference type="PROSITE" id="PS00778">
    <property type="entry name" value="HIS_ACID_PHOSPHAT_2"/>
    <property type="match status" value="1"/>
</dbReference>
<dbReference type="GeneID" id="117142543"/>
<dbReference type="CTD" id="48445"/>
<dbReference type="PANTHER" id="PTHR11567">
    <property type="entry name" value="ACID PHOSPHATASE-RELATED"/>
    <property type="match status" value="1"/>
</dbReference>